<sequence>MKIDPFQSRSKLNPITLHQQTVHNQTARRTRQFGRTTWDSRRSSQTAQCANLHRSVAREGFTFTSAVSYVMNPAMDRVFSKSRRRVRAVVGRKTGF</sequence>
<reference evidence="2 3" key="1">
    <citation type="journal article" date="2019" name="Commun. Biol.">
        <title>The bagworm genome reveals a unique fibroin gene that provides high tensile strength.</title>
        <authorList>
            <person name="Kono N."/>
            <person name="Nakamura H."/>
            <person name="Ohtoshi R."/>
            <person name="Tomita M."/>
            <person name="Numata K."/>
            <person name="Arakawa K."/>
        </authorList>
    </citation>
    <scope>NUCLEOTIDE SEQUENCE [LARGE SCALE GENOMIC DNA]</scope>
</reference>
<organism evidence="2 3">
    <name type="scientific">Eumeta variegata</name>
    <name type="common">Bagworm moth</name>
    <name type="synonym">Eumeta japonica</name>
    <dbReference type="NCBI Taxonomy" id="151549"/>
    <lineage>
        <taxon>Eukaryota</taxon>
        <taxon>Metazoa</taxon>
        <taxon>Ecdysozoa</taxon>
        <taxon>Arthropoda</taxon>
        <taxon>Hexapoda</taxon>
        <taxon>Insecta</taxon>
        <taxon>Pterygota</taxon>
        <taxon>Neoptera</taxon>
        <taxon>Endopterygota</taxon>
        <taxon>Lepidoptera</taxon>
        <taxon>Glossata</taxon>
        <taxon>Ditrysia</taxon>
        <taxon>Tineoidea</taxon>
        <taxon>Psychidae</taxon>
        <taxon>Oiketicinae</taxon>
        <taxon>Eumeta</taxon>
    </lineage>
</organism>
<proteinExistence type="predicted"/>
<evidence type="ECO:0000313" key="3">
    <source>
        <dbReference type="Proteomes" id="UP000299102"/>
    </source>
</evidence>
<accession>A0A4C1XDG3</accession>
<dbReference type="EMBL" id="BGZK01000788">
    <property type="protein sequence ID" value="GBP60464.1"/>
    <property type="molecule type" value="Genomic_DNA"/>
</dbReference>
<dbReference type="AlphaFoldDB" id="A0A4C1XDG3"/>
<keyword evidence="3" id="KW-1185">Reference proteome</keyword>
<protein>
    <submittedName>
        <fullName evidence="2">Uncharacterized protein</fullName>
    </submittedName>
</protein>
<comment type="caution">
    <text evidence="2">The sequence shown here is derived from an EMBL/GenBank/DDBJ whole genome shotgun (WGS) entry which is preliminary data.</text>
</comment>
<feature type="region of interest" description="Disordered" evidence="1">
    <location>
        <begin position="1"/>
        <end position="40"/>
    </location>
</feature>
<evidence type="ECO:0000256" key="1">
    <source>
        <dbReference type="SAM" id="MobiDB-lite"/>
    </source>
</evidence>
<name>A0A4C1XDG3_EUMVA</name>
<gene>
    <name evidence="2" type="ORF">EVAR_37500_1</name>
</gene>
<evidence type="ECO:0000313" key="2">
    <source>
        <dbReference type="EMBL" id="GBP60464.1"/>
    </source>
</evidence>
<dbReference type="Proteomes" id="UP000299102">
    <property type="component" value="Unassembled WGS sequence"/>
</dbReference>
<feature type="compositionally biased region" description="Polar residues" evidence="1">
    <location>
        <begin position="7"/>
        <end position="25"/>
    </location>
</feature>